<evidence type="ECO:0000313" key="3">
    <source>
        <dbReference type="Proteomes" id="UP000788153"/>
    </source>
</evidence>
<dbReference type="PANTHER" id="PTHR40590:SF1">
    <property type="entry name" value="CYTOPLASMIC PROTEIN"/>
    <property type="match status" value="1"/>
</dbReference>
<keyword evidence="1" id="KW-0732">Signal</keyword>
<dbReference type="CDD" id="cd14789">
    <property type="entry name" value="Tiki"/>
    <property type="match status" value="1"/>
</dbReference>
<dbReference type="PANTHER" id="PTHR40590">
    <property type="entry name" value="CYTOPLASMIC PROTEIN-RELATED"/>
    <property type="match status" value="1"/>
</dbReference>
<dbReference type="RefSeq" id="WP_140048125.1">
    <property type="nucleotide sequence ID" value="NZ_BAAAEV010000001.1"/>
</dbReference>
<evidence type="ECO:0000313" key="2">
    <source>
        <dbReference type="EMBL" id="NIJ22933.1"/>
    </source>
</evidence>
<accession>A0ABX0TXH7</accession>
<dbReference type="Proteomes" id="UP000788153">
    <property type="component" value="Unassembled WGS sequence"/>
</dbReference>
<dbReference type="InterPro" id="IPR002816">
    <property type="entry name" value="TraB/PrgY/GumN_fam"/>
</dbReference>
<comment type="caution">
    <text evidence="2">The sequence shown here is derived from an EMBL/GenBank/DDBJ whole genome shotgun (WGS) entry which is preliminary data.</text>
</comment>
<protein>
    <recommendedName>
        <fullName evidence="4">TraB family protein</fullName>
    </recommendedName>
</protein>
<proteinExistence type="predicted"/>
<organism evidence="2 3">
    <name type="scientific">Sphingomonas japonica</name>
    <dbReference type="NCBI Taxonomy" id="511662"/>
    <lineage>
        <taxon>Bacteria</taxon>
        <taxon>Pseudomonadati</taxon>
        <taxon>Pseudomonadota</taxon>
        <taxon>Alphaproteobacteria</taxon>
        <taxon>Sphingomonadales</taxon>
        <taxon>Sphingomonadaceae</taxon>
        <taxon>Sphingomonas</taxon>
    </lineage>
</organism>
<gene>
    <name evidence="2" type="ORF">FHT01_000475</name>
</gene>
<dbReference type="Pfam" id="PF01963">
    <property type="entry name" value="TraB_PrgY_gumN"/>
    <property type="match status" value="1"/>
</dbReference>
<dbReference type="InterPro" id="IPR047111">
    <property type="entry name" value="YbaP-like"/>
</dbReference>
<dbReference type="EMBL" id="JAASQP010000001">
    <property type="protein sequence ID" value="NIJ22933.1"/>
    <property type="molecule type" value="Genomic_DNA"/>
</dbReference>
<sequence>MPLRYLLAIAALALAGPALDRPVVDADPPLWVARDGDTTVYLFGSVHWLKQGTGWFDEAVKTAFDASDTLVLESVAPPRAEAEAEMNELGTIADGPSLPERLPSDARPRLAAALRSVGYAPDAFDHVEPWLAATSLSVLPLQKAGYSASYGVEAVLTAAARDAGKPIVALESTRTQLGYFDTMPQADQVAMLLRVLGSIDAVVDSNDRTVAAWARGDVAGLRAIVADDLRQSSQSFADAIVDRRNARWADWLAGRMATPGTVFVAVGSAHLVGPGDLLTRLRERGVEVRRIDY</sequence>
<name>A0ABX0TXH7_9SPHN</name>
<evidence type="ECO:0008006" key="4">
    <source>
        <dbReference type="Google" id="ProtNLM"/>
    </source>
</evidence>
<feature type="signal peptide" evidence="1">
    <location>
        <begin position="1"/>
        <end position="20"/>
    </location>
</feature>
<evidence type="ECO:0000256" key="1">
    <source>
        <dbReference type="SAM" id="SignalP"/>
    </source>
</evidence>
<feature type="chain" id="PRO_5045263916" description="TraB family protein" evidence="1">
    <location>
        <begin position="21"/>
        <end position="293"/>
    </location>
</feature>
<keyword evidence="3" id="KW-1185">Reference proteome</keyword>
<reference evidence="2 3" key="1">
    <citation type="submission" date="2020-03" db="EMBL/GenBank/DDBJ databases">
        <title>Genomic Encyclopedia of Type Strains, Phase IV (KMG-IV): sequencing the most valuable type-strain genomes for metagenomic binning, comparative biology and taxonomic classification.</title>
        <authorList>
            <person name="Goeker M."/>
        </authorList>
    </citation>
    <scope>NUCLEOTIDE SEQUENCE [LARGE SCALE GENOMIC DNA]</scope>
    <source>
        <strain evidence="2 3">DSM 22753</strain>
    </source>
</reference>